<dbReference type="SUPFAM" id="SSF88946">
    <property type="entry name" value="Sigma2 domain of RNA polymerase sigma factors"/>
    <property type="match status" value="1"/>
</dbReference>
<feature type="domain" description="RNA polymerase sigma-70 region 2" evidence="4">
    <location>
        <begin position="31"/>
        <end position="99"/>
    </location>
</feature>
<evidence type="ECO:0000256" key="1">
    <source>
        <dbReference type="ARBA" id="ARBA00023015"/>
    </source>
</evidence>
<evidence type="ECO:0000313" key="5">
    <source>
        <dbReference type="EMBL" id="GGF08658.1"/>
    </source>
</evidence>
<dbReference type="PANTHER" id="PTHR43133">
    <property type="entry name" value="RNA POLYMERASE ECF-TYPE SIGMA FACTO"/>
    <property type="match status" value="1"/>
</dbReference>
<evidence type="ECO:0000313" key="6">
    <source>
        <dbReference type="Proteomes" id="UP000632273"/>
    </source>
</evidence>
<dbReference type="Pfam" id="PF04542">
    <property type="entry name" value="Sigma70_r2"/>
    <property type="match status" value="1"/>
</dbReference>
<keyword evidence="3" id="KW-0804">Transcription</keyword>
<evidence type="ECO:0000256" key="3">
    <source>
        <dbReference type="ARBA" id="ARBA00023163"/>
    </source>
</evidence>
<dbReference type="PANTHER" id="PTHR43133:SF62">
    <property type="entry name" value="RNA POLYMERASE SIGMA FACTOR SIGZ"/>
    <property type="match status" value="1"/>
</dbReference>
<sequence length="111" mass="13103">MIQFPTSSATPQERELIRRLTTRDTAAITLFYERYGAMLYRVILRLVKHPVLAENVLQESLATIWYDFDTFDATQHRLFPWALMICRSKAQEELQSHERYIAECVNTRHAV</sequence>
<keyword evidence="6" id="KW-1185">Reference proteome</keyword>
<reference evidence="6" key="1">
    <citation type="journal article" date="2019" name="Int. J. Syst. Evol. Microbiol.">
        <title>The Global Catalogue of Microorganisms (GCM) 10K type strain sequencing project: providing services to taxonomists for standard genome sequencing and annotation.</title>
        <authorList>
            <consortium name="The Broad Institute Genomics Platform"/>
            <consortium name="The Broad Institute Genome Sequencing Center for Infectious Disease"/>
            <person name="Wu L."/>
            <person name="Ma J."/>
        </authorList>
    </citation>
    <scope>NUCLEOTIDE SEQUENCE [LARGE SCALE GENOMIC DNA]</scope>
    <source>
        <strain evidence="6">CGMCC 1.15197</strain>
    </source>
</reference>
<evidence type="ECO:0000256" key="2">
    <source>
        <dbReference type="ARBA" id="ARBA00023082"/>
    </source>
</evidence>
<dbReference type="InterPro" id="IPR039425">
    <property type="entry name" value="RNA_pol_sigma-70-like"/>
</dbReference>
<organism evidence="5 6">
    <name type="scientific">Hymenobacter cavernae</name>
    <dbReference type="NCBI Taxonomy" id="2044852"/>
    <lineage>
        <taxon>Bacteria</taxon>
        <taxon>Pseudomonadati</taxon>
        <taxon>Bacteroidota</taxon>
        <taxon>Cytophagia</taxon>
        <taxon>Cytophagales</taxon>
        <taxon>Hymenobacteraceae</taxon>
        <taxon>Hymenobacter</taxon>
    </lineage>
</organism>
<accession>A0ABQ1U1B0</accession>
<protein>
    <recommendedName>
        <fullName evidence="4">RNA polymerase sigma-70 region 2 domain-containing protein</fullName>
    </recommendedName>
</protein>
<dbReference type="RefSeq" id="WP_188813623.1">
    <property type="nucleotide sequence ID" value="NZ_BMHT01000003.1"/>
</dbReference>
<gene>
    <name evidence="5" type="ORF">GCM10011383_19770</name>
</gene>
<dbReference type="InterPro" id="IPR007627">
    <property type="entry name" value="RNA_pol_sigma70_r2"/>
</dbReference>
<proteinExistence type="predicted"/>
<keyword evidence="2" id="KW-0731">Sigma factor</keyword>
<name>A0ABQ1U1B0_9BACT</name>
<comment type="caution">
    <text evidence="5">The sequence shown here is derived from an EMBL/GenBank/DDBJ whole genome shotgun (WGS) entry which is preliminary data.</text>
</comment>
<dbReference type="EMBL" id="BMHT01000003">
    <property type="protein sequence ID" value="GGF08658.1"/>
    <property type="molecule type" value="Genomic_DNA"/>
</dbReference>
<dbReference type="InterPro" id="IPR013325">
    <property type="entry name" value="RNA_pol_sigma_r2"/>
</dbReference>
<dbReference type="Proteomes" id="UP000632273">
    <property type="component" value="Unassembled WGS sequence"/>
</dbReference>
<dbReference type="Gene3D" id="1.10.1740.10">
    <property type="match status" value="1"/>
</dbReference>
<keyword evidence="1" id="KW-0805">Transcription regulation</keyword>
<evidence type="ECO:0000259" key="4">
    <source>
        <dbReference type="Pfam" id="PF04542"/>
    </source>
</evidence>